<evidence type="ECO:0000313" key="2">
    <source>
        <dbReference type="Proteomes" id="UP000091857"/>
    </source>
</evidence>
<proteinExistence type="predicted"/>
<protein>
    <submittedName>
        <fullName evidence="1">Uncharacterized protein</fullName>
    </submittedName>
</protein>
<organism evidence="1 2">
    <name type="scientific">Manihot esculenta</name>
    <name type="common">Cassava</name>
    <name type="synonym">Jatropha manihot</name>
    <dbReference type="NCBI Taxonomy" id="3983"/>
    <lineage>
        <taxon>Eukaryota</taxon>
        <taxon>Viridiplantae</taxon>
        <taxon>Streptophyta</taxon>
        <taxon>Embryophyta</taxon>
        <taxon>Tracheophyta</taxon>
        <taxon>Spermatophyta</taxon>
        <taxon>Magnoliopsida</taxon>
        <taxon>eudicotyledons</taxon>
        <taxon>Gunneridae</taxon>
        <taxon>Pentapetalae</taxon>
        <taxon>rosids</taxon>
        <taxon>fabids</taxon>
        <taxon>Malpighiales</taxon>
        <taxon>Euphorbiaceae</taxon>
        <taxon>Crotonoideae</taxon>
        <taxon>Manihoteae</taxon>
        <taxon>Manihot</taxon>
    </lineage>
</organism>
<name>A0ACB7GP25_MANES</name>
<dbReference type="Proteomes" id="UP000091857">
    <property type="component" value="Chromosome 13"/>
</dbReference>
<comment type="caution">
    <text evidence="1">The sequence shown here is derived from an EMBL/GenBank/DDBJ whole genome shotgun (WGS) entry which is preliminary data.</text>
</comment>
<dbReference type="EMBL" id="CM004399">
    <property type="protein sequence ID" value="KAG8641495.1"/>
    <property type="molecule type" value="Genomic_DNA"/>
</dbReference>
<keyword evidence="2" id="KW-1185">Reference proteome</keyword>
<gene>
    <name evidence="1" type="ORF">MANES_13G153900v8</name>
</gene>
<reference evidence="2" key="1">
    <citation type="journal article" date="2016" name="Nat. Biotechnol.">
        <title>Sequencing wild and cultivated cassava and related species reveals extensive interspecific hybridization and genetic diversity.</title>
        <authorList>
            <person name="Bredeson J.V."/>
            <person name="Lyons J.B."/>
            <person name="Prochnik S.E."/>
            <person name="Wu G.A."/>
            <person name="Ha C.M."/>
            <person name="Edsinger-Gonzales E."/>
            <person name="Grimwood J."/>
            <person name="Schmutz J."/>
            <person name="Rabbi I.Y."/>
            <person name="Egesi C."/>
            <person name="Nauluvula P."/>
            <person name="Lebot V."/>
            <person name="Ndunguru J."/>
            <person name="Mkamilo G."/>
            <person name="Bart R.S."/>
            <person name="Setter T.L."/>
            <person name="Gleadow R.M."/>
            <person name="Kulakow P."/>
            <person name="Ferguson M.E."/>
            <person name="Rounsley S."/>
            <person name="Rokhsar D.S."/>
        </authorList>
    </citation>
    <scope>NUCLEOTIDE SEQUENCE [LARGE SCALE GENOMIC DNA]</scope>
    <source>
        <strain evidence="2">cv. AM560-2</strain>
    </source>
</reference>
<accession>A0ACB7GP25</accession>
<evidence type="ECO:0000313" key="1">
    <source>
        <dbReference type="EMBL" id="KAG8641495.1"/>
    </source>
</evidence>
<sequence>MAKMVMSNIVGMLLFMEMIVSGFRFGVDGLSMDYYLMRCPFAEQIVKNIVSRALQDDPTLAAGLVRMHFHDCFIEGCDASILIDSTKDNTAEKDSPANLSLRGYEVIDEAKEEIENQCPGVVSCADIVAMAARDAVFFAGGPVYDIPKGRKDGRRSKIEDTINLPFPTFNASELIRQFGQHGFTAQEMVALSGAHTLGVARCATFKNRLSSSDPTMDSEFAKTLSKTCRGGDNAEQPFDPTSNTFDNLYFSTLQRKSGLLFSDQTLFTSPRTRAIVNGYAFNEAMFFFDFQQAMVKMGLLDVKDGSKDPVRRKTEQREMEKMNQAFEKMKMLVGMEVEDEEQAPEPEDANSFSFMDDFNRHCTLSTKQRLYGFAICFVSGLACTLLSMLVFFNPIKFGITFTFGNLLSLGSTAFLIGPKRQVTMMLDPVRIYATALYLASIIIALFCALYVHNKLLTLLAIILEFGALVWYSLSYIPFARSMVSKVMVACFDTEF</sequence>